<sequence>MKAGNWQSALTTGFNCLHASSEGLEKGNPVHLLAWRDEDPSCRTCPTEWRRPCPIILPVIIRAYGHD</sequence>
<evidence type="ECO:0000313" key="1">
    <source>
        <dbReference type="EMBL" id="KXV04214.1"/>
    </source>
</evidence>
<comment type="caution">
    <text evidence="1">The sequence shown here is derived from an EMBL/GenBank/DDBJ whole genome shotgun (WGS) entry which is preliminary data.</text>
</comment>
<evidence type="ECO:0000313" key="2">
    <source>
        <dbReference type="Proteomes" id="UP000075573"/>
    </source>
</evidence>
<name>A0A149R473_9PROT</name>
<gene>
    <name evidence="1" type="ORF">AD929_00170</name>
</gene>
<dbReference type="AlphaFoldDB" id="A0A149R473"/>
<accession>A0A149R473</accession>
<dbReference type="Proteomes" id="UP000075573">
    <property type="component" value="Unassembled WGS sequence"/>
</dbReference>
<organism evidence="1 2">
    <name type="scientific">Gluconobacter potus</name>
    <dbReference type="NCBI Taxonomy" id="2724927"/>
    <lineage>
        <taxon>Bacteria</taxon>
        <taxon>Pseudomonadati</taxon>
        <taxon>Pseudomonadota</taxon>
        <taxon>Alphaproteobacteria</taxon>
        <taxon>Acetobacterales</taxon>
        <taxon>Acetobacteraceae</taxon>
        <taxon>Gluconobacter</taxon>
    </lineage>
</organism>
<dbReference type="EMBL" id="LHZB01000026">
    <property type="protein sequence ID" value="KXV04214.1"/>
    <property type="molecule type" value="Genomic_DNA"/>
</dbReference>
<reference evidence="1 2" key="1">
    <citation type="submission" date="2015-06" db="EMBL/GenBank/DDBJ databases">
        <title>Improved classification and identification of acetic acid bacteria using matrix-assisted laser desorption/ionization time-of-flight mass spectrometry; Gluconobacter nephelii and Gluconobacter uchimurae are later heterotypic synonyms of Gluconobacter japonicus and Gluconobacter oxydans, respectively.</title>
        <authorList>
            <person name="Li L."/>
            <person name="Cleenwerck I."/>
            <person name="De Vuyst L."/>
            <person name="Vandamme P."/>
        </authorList>
    </citation>
    <scope>NUCLEOTIDE SEQUENCE [LARGE SCALE GENOMIC DNA]</scope>
    <source>
        <strain evidence="1 2">LMG 1764</strain>
    </source>
</reference>
<proteinExistence type="predicted"/>
<protein>
    <submittedName>
        <fullName evidence="1">Uncharacterized protein</fullName>
    </submittedName>
</protein>
<dbReference type="PATRIC" id="fig|442.7.peg.2850"/>